<evidence type="ECO:0000313" key="3">
    <source>
        <dbReference type="EMBL" id="QBI18373.1"/>
    </source>
</evidence>
<feature type="transmembrane region" description="Helical" evidence="2">
    <location>
        <begin position="475"/>
        <end position="495"/>
    </location>
</feature>
<organism evidence="3 4">
    <name type="scientific">Egibacter rhizosphaerae</name>
    <dbReference type="NCBI Taxonomy" id="1670831"/>
    <lineage>
        <taxon>Bacteria</taxon>
        <taxon>Bacillati</taxon>
        <taxon>Actinomycetota</taxon>
        <taxon>Nitriliruptoria</taxon>
        <taxon>Egibacterales</taxon>
        <taxon>Egibacteraceae</taxon>
        <taxon>Egibacter</taxon>
    </lineage>
</organism>
<feature type="transmembrane region" description="Helical" evidence="2">
    <location>
        <begin position="399"/>
        <end position="421"/>
    </location>
</feature>
<feature type="compositionally biased region" description="Basic residues" evidence="1">
    <location>
        <begin position="251"/>
        <end position="260"/>
    </location>
</feature>
<evidence type="ECO:0000256" key="1">
    <source>
        <dbReference type="SAM" id="MobiDB-lite"/>
    </source>
</evidence>
<reference evidence="3 4" key="1">
    <citation type="submission" date="2019-01" db="EMBL/GenBank/DDBJ databases">
        <title>Egibacter rhizosphaerae EGI 80759T.</title>
        <authorList>
            <person name="Chen D.-D."/>
            <person name="Tian Y."/>
            <person name="Jiao J.-Y."/>
            <person name="Zhang X.-T."/>
            <person name="Zhang Y.-G."/>
            <person name="Zhang Y."/>
            <person name="Xiao M."/>
            <person name="Shu W.-S."/>
            <person name="Li W.-J."/>
        </authorList>
    </citation>
    <scope>NUCLEOTIDE SEQUENCE [LARGE SCALE GENOMIC DNA]</scope>
    <source>
        <strain evidence="3 4">EGI 80759</strain>
    </source>
</reference>
<dbReference type="Proteomes" id="UP000291469">
    <property type="component" value="Chromosome"/>
</dbReference>
<gene>
    <name evidence="3" type="ORF">ER308_01485</name>
</gene>
<feature type="region of interest" description="Disordered" evidence="1">
    <location>
        <begin position="299"/>
        <end position="344"/>
    </location>
</feature>
<keyword evidence="4" id="KW-1185">Reference proteome</keyword>
<keyword evidence="2" id="KW-0812">Transmembrane</keyword>
<evidence type="ECO:0000313" key="4">
    <source>
        <dbReference type="Proteomes" id="UP000291469"/>
    </source>
</evidence>
<accession>A0A411YAW2</accession>
<feature type="compositionally biased region" description="Basic residues" evidence="1">
    <location>
        <begin position="303"/>
        <end position="313"/>
    </location>
</feature>
<keyword evidence="2" id="KW-0472">Membrane</keyword>
<dbReference type="AlphaFoldDB" id="A0A411YAW2"/>
<dbReference type="InterPro" id="IPR018723">
    <property type="entry name" value="DUF2254_membrane"/>
</dbReference>
<dbReference type="OrthoDB" id="2955631at2"/>
<dbReference type="EMBL" id="CP036402">
    <property type="protein sequence ID" value="QBI18373.1"/>
    <property type="molecule type" value="Genomic_DNA"/>
</dbReference>
<proteinExistence type="predicted"/>
<protein>
    <submittedName>
        <fullName evidence="3">DUF2254 domain-containing protein</fullName>
    </submittedName>
</protein>
<name>A0A411YAW2_9ACTN</name>
<feature type="transmembrane region" description="Helical" evidence="2">
    <location>
        <begin position="359"/>
        <end position="379"/>
    </location>
</feature>
<evidence type="ECO:0000256" key="2">
    <source>
        <dbReference type="SAM" id="Phobius"/>
    </source>
</evidence>
<feature type="region of interest" description="Disordered" evidence="1">
    <location>
        <begin position="119"/>
        <end position="260"/>
    </location>
</feature>
<feature type="region of interest" description="Disordered" evidence="1">
    <location>
        <begin position="778"/>
        <end position="812"/>
    </location>
</feature>
<sequence>MRVSGLRSRASLVTREVLARLHGVRFTGPRTLMLLFGRIDPPAARLLAVPAGTLAMLVGAGGQPLRIAWMAVLGSGTRAALDVRRAPIGRRRLGGWWVEAELAFLDVGRHGRRTRHAAECCHDGPQQRGDEGRPPHPAVGRDRDVPDRREERRGRSGADDRDHDGHRGPHPQAVEQPGHRAPNPGHQAAAVGPGQHRRRRCGADVPTSTGQQVVDASADHQAGPEHHQEHEEGQTEYRSPQHRVPTQQAGRRGRHRRRRGRHSLAGLVHRGHGEHLLIGAIAPQRSGARDARLATVETTQVGGHRRGATRPRAAHGQPPTEAFVDLPTGNTDGADPDRGQLSMPAPRSQRLEQVRRNPLTPPIGGMLGGAALAGAAIAVDAAIRPAPPAIFTVEATQAFLSAVVGATITVTALLFWIRGMLVQLSAGQMSNRVVRWYLEDRFLLDSIGFVIAVFTFTGLQLLALPPPAEGGAPPVGTALAFLLTLAALANIVAAITNSVHATDTGVILNNLAEEARTAIQEAHPDDRAALSSEGREPTDARYFSQHVRLSLIAPRTGWVNDIDVPRLLDQMPDSSMLEAQVRAGSFVPEGHALAHLSVEATLADAEELHDVRRALRDAFAIDSRRTTGQDVEFTLSKIVDVAVATMAPHSADRTSAYEAVRHLGVALRELFTRPLAPSHFSQQENRQLVLRAALGYEDYLRRTFGHLREIATDLPMLGVLLDTLGDLREVVIQGTRDERIDAVDREAHRLLDAVRHTHAPDEERRGVLHLAAQHGWDVHELQEDEQQDGQQDGQAPPPTSPDDISQHAAESS</sequence>
<dbReference type="KEGG" id="erz:ER308_01485"/>
<feature type="transmembrane region" description="Helical" evidence="2">
    <location>
        <begin position="442"/>
        <end position="463"/>
    </location>
</feature>
<keyword evidence="2" id="KW-1133">Transmembrane helix</keyword>
<dbReference type="Pfam" id="PF10011">
    <property type="entry name" value="DUF2254"/>
    <property type="match status" value="1"/>
</dbReference>
<feature type="compositionally biased region" description="Basic and acidic residues" evidence="1">
    <location>
        <begin position="128"/>
        <end position="167"/>
    </location>
</feature>
<feature type="compositionally biased region" description="Basic and acidic residues" evidence="1">
    <location>
        <begin position="222"/>
        <end position="235"/>
    </location>
</feature>